<keyword evidence="1" id="KW-0472">Membrane</keyword>
<dbReference type="Proteomes" id="UP000823561">
    <property type="component" value="Chromosome 16"/>
</dbReference>
<comment type="caution">
    <text evidence="3">The sequence shown here is derived from an EMBL/GenBank/DDBJ whole genome shotgun (WGS) entry which is preliminary data.</text>
</comment>
<keyword evidence="2" id="KW-0732">Signal</keyword>
<keyword evidence="4" id="KW-1185">Reference proteome</keyword>
<evidence type="ECO:0000313" key="3">
    <source>
        <dbReference type="EMBL" id="KAG5268214.1"/>
    </source>
</evidence>
<organism evidence="3 4">
    <name type="scientific">Alosa alosa</name>
    <name type="common">allis shad</name>
    <dbReference type="NCBI Taxonomy" id="278164"/>
    <lineage>
        <taxon>Eukaryota</taxon>
        <taxon>Metazoa</taxon>
        <taxon>Chordata</taxon>
        <taxon>Craniata</taxon>
        <taxon>Vertebrata</taxon>
        <taxon>Euteleostomi</taxon>
        <taxon>Actinopterygii</taxon>
        <taxon>Neopterygii</taxon>
        <taxon>Teleostei</taxon>
        <taxon>Clupei</taxon>
        <taxon>Clupeiformes</taxon>
        <taxon>Clupeoidei</taxon>
        <taxon>Clupeidae</taxon>
        <taxon>Alosa</taxon>
    </lineage>
</organism>
<feature type="chain" id="PRO_5043596560" description="Secreted protein" evidence="2">
    <location>
        <begin position="32"/>
        <end position="95"/>
    </location>
</feature>
<dbReference type="EMBL" id="JADWDJ010000016">
    <property type="protein sequence ID" value="KAG5268214.1"/>
    <property type="molecule type" value="Genomic_DNA"/>
</dbReference>
<name>A0AAV6FZF6_9TELE</name>
<protein>
    <recommendedName>
        <fullName evidence="5">Secreted protein</fullName>
    </recommendedName>
</protein>
<evidence type="ECO:0000256" key="1">
    <source>
        <dbReference type="SAM" id="Phobius"/>
    </source>
</evidence>
<evidence type="ECO:0000313" key="4">
    <source>
        <dbReference type="Proteomes" id="UP000823561"/>
    </source>
</evidence>
<feature type="transmembrane region" description="Helical" evidence="1">
    <location>
        <begin position="43"/>
        <end position="61"/>
    </location>
</feature>
<accession>A0AAV6FZF6</accession>
<feature type="signal peptide" evidence="2">
    <location>
        <begin position="1"/>
        <end position="31"/>
    </location>
</feature>
<dbReference type="AlphaFoldDB" id="A0AAV6FZF6"/>
<sequence>MADPLDLHALHRPVLIVLLQHWLSCASLSLSLSFSNYPSLHPYRWYACVILRYVFVHRLCLQRRQNKMKKKNVRKRKMADRVYSRPPRHLHMLCD</sequence>
<gene>
    <name evidence="3" type="ORF">AALO_G00209550</name>
</gene>
<proteinExistence type="predicted"/>
<evidence type="ECO:0008006" key="5">
    <source>
        <dbReference type="Google" id="ProtNLM"/>
    </source>
</evidence>
<keyword evidence="1" id="KW-0812">Transmembrane</keyword>
<reference evidence="3" key="1">
    <citation type="submission" date="2020-10" db="EMBL/GenBank/DDBJ databases">
        <title>Chromosome-scale genome assembly of the Allis shad, Alosa alosa.</title>
        <authorList>
            <person name="Margot Z."/>
            <person name="Christophe K."/>
            <person name="Cabau C."/>
            <person name="Louis A."/>
            <person name="Berthelot C."/>
            <person name="Parey E."/>
            <person name="Roest Crollius H."/>
            <person name="Montfort J."/>
            <person name="Robinson-Rechavi M."/>
            <person name="Bucao C."/>
            <person name="Bouchez O."/>
            <person name="Gislard M."/>
            <person name="Lluch J."/>
            <person name="Milhes M."/>
            <person name="Lampietro C."/>
            <person name="Lopez Roques C."/>
            <person name="Donnadieu C."/>
            <person name="Braasch I."/>
            <person name="Desvignes T."/>
            <person name="Postlethwait J."/>
            <person name="Bobe J."/>
            <person name="Guiguen Y."/>
        </authorList>
    </citation>
    <scope>NUCLEOTIDE SEQUENCE</scope>
    <source>
        <strain evidence="3">M-15738</strain>
        <tissue evidence="3">Blood</tissue>
    </source>
</reference>
<evidence type="ECO:0000256" key="2">
    <source>
        <dbReference type="SAM" id="SignalP"/>
    </source>
</evidence>
<keyword evidence="1" id="KW-1133">Transmembrane helix</keyword>